<proteinExistence type="predicted"/>
<dbReference type="AlphaFoldDB" id="A0ABC8BZA0"/>
<accession>A0ABC8BZA0</accession>
<keyword evidence="2" id="KW-1185">Reference proteome</keyword>
<protein>
    <recommendedName>
        <fullName evidence="3">Laminin G domain-containing protein</fullName>
    </recommendedName>
</protein>
<dbReference type="RefSeq" id="WP_084750239.1">
    <property type="nucleotide sequence ID" value="NZ_CP020563.1"/>
</dbReference>
<organism evidence="1 2">
    <name type="scientific">Kitasatospora albolonga</name>
    <dbReference type="NCBI Taxonomy" id="68173"/>
    <lineage>
        <taxon>Bacteria</taxon>
        <taxon>Bacillati</taxon>
        <taxon>Actinomycetota</taxon>
        <taxon>Actinomycetes</taxon>
        <taxon>Kitasatosporales</taxon>
        <taxon>Streptomycetaceae</taxon>
        <taxon>Kitasatospora</taxon>
    </lineage>
</organism>
<dbReference type="SUPFAM" id="SSF49899">
    <property type="entry name" value="Concanavalin A-like lectins/glucanases"/>
    <property type="match status" value="1"/>
</dbReference>
<dbReference type="EMBL" id="CP020563">
    <property type="protein sequence ID" value="ARF75677.1"/>
    <property type="molecule type" value="Genomic_DNA"/>
</dbReference>
<evidence type="ECO:0000313" key="2">
    <source>
        <dbReference type="Proteomes" id="UP000192251"/>
    </source>
</evidence>
<dbReference type="Proteomes" id="UP000192251">
    <property type="component" value="Chromosome"/>
</dbReference>
<reference evidence="1 2" key="1">
    <citation type="submission" date="2017-04" db="EMBL/GenBank/DDBJ databases">
        <title>The complete genome sequence of Streptomyces albolongus YIM 101047, the producer of novel bafilomycins and novel odoriferous sesquiterpenoids.</title>
        <authorList>
            <person name="Yin M."/>
            <person name="Jiang Y."/>
        </authorList>
    </citation>
    <scope>NUCLEOTIDE SEQUENCE [LARGE SCALE GENOMIC DNA]</scope>
    <source>
        <strain evidence="1 2">YIM 101047</strain>
    </source>
</reference>
<dbReference type="InterPro" id="IPR013320">
    <property type="entry name" value="ConA-like_dom_sf"/>
</dbReference>
<name>A0ABC8BZA0_9ACTN</name>
<dbReference type="Pfam" id="PF13385">
    <property type="entry name" value="Laminin_G_3"/>
    <property type="match status" value="1"/>
</dbReference>
<sequence>MPILVEAGWGGLAQRPWSITWTDITPRVDMVQGVTITRGASDELSETQPGTMTMTLDNQDGALTPGRADSPFFPFVRRNTPIRVTQVVMPTRTGAGPWPLAQLADDFDDERTDPTLWTASGGALETPEGRLRLPLVPGVVSRYTSQRQWTLTGSSFTVKLSKVPALAGSSVASLSLYLHSATSGTRFRWYYHAGTGELRALSEVGGTDPSPVAISYNWIQHAWVRIREVSGVVVWETSPDGWTWTVRRSISTPGWVGTDLVQVELAASRTGGSSDPAELDLLGGIARPRFWGVVNEWPVAWEGLASSVSISATDLFKWLNKQPTMRSMLGMEVLTRHTLAGIFTFLEVYYPLSEDAGSAAAGDVAGHCSPGPLTVTQVGSGGALEFGSEGVPETGETGVTMTPASASAGKYLVADVGPQFAADSTDWLPHYQVWFKTSTPGRVLLGIHDPSLDHQTVLALNGSGVLVIESTESGPPLSITTTTTPNLADGVWHHLVYDQAHKRVYVDGTSYGGSLLAWGSAGYRTLYVGGYRGGRLFSGQIAQVSIHLATGPLGALYSQTYGAMTGFAGESADWRMERLARYAGLDTAVTVLGSTHDAMASQGPGGSTVVARMREVESTESGKLYARRDYLGLAYQSRDLRYNPSPGNDAFTIAWADLEPGAMLADDDQKLVNEVEASRPGGATQTVRAASSVFAFGPYPESMTLIKTSDLSVLDSAMWRVMRYANPAPELREVPIDAATLPAFLSILGADISSCFTVTGLPAQAPATELRVTVEGYTETITEARHMIQFRTSESSRDSVWVLGDPVYSQLDHTTRLAY</sequence>
<dbReference type="Gene3D" id="2.60.120.200">
    <property type="match status" value="1"/>
</dbReference>
<evidence type="ECO:0000313" key="1">
    <source>
        <dbReference type="EMBL" id="ARF75677.1"/>
    </source>
</evidence>
<gene>
    <name evidence="1" type="ORF">B7C62_28045</name>
</gene>
<evidence type="ECO:0008006" key="3">
    <source>
        <dbReference type="Google" id="ProtNLM"/>
    </source>
</evidence>
<dbReference type="KEGG" id="kab:B7C62_28045"/>